<dbReference type="InterPro" id="IPR036291">
    <property type="entry name" value="NAD(P)-bd_dom_sf"/>
</dbReference>
<protein>
    <recommendedName>
        <fullName evidence="1">Semialdehyde dehydrogenase NAD-binding domain-containing protein</fullName>
    </recommendedName>
</protein>
<organism evidence="2 3">
    <name type="scientific">Actinomadura darangshiensis</name>
    <dbReference type="NCBI Taxonomy" id="705336"/>
    <lineage>
        <taxon>Bacteria</taxon>
        <taxon>Bacillati</taxon>
        <taxon>Actinomycetota</taxon>
        <taxon>Actinomycetes</taxon>
        <taxon>Streptosporangiales</taxon>
        <taxon>Thermomonosporaceae</taxon>
        <taxon>Actinomadura</taxon>
    </lineage>
</organism>
<accession>A0A4R5C4B5</accession>
<evidence type="ECO:0000313" key="3">
    <source>
        <dbReference type="Proteomes" id="UP000295578"/>
    </source>
</evidence>
<evidence type="ECO:0000313" key="2">
    <source>
        <dbReference type="EMBL" id="TDD92913.1"/>
    </source>
</evidence>
<keyword evidence="3" id="KW-1185">Reference proteome</keyword>
<dbReference type="Proteomes" id="UP000295578">
    <property type="component" value="Unassembled WGS sequence"/>
</dbReference>
<sequence length="367" mass="39522">MNSTTATEDADRTVALVDPASHTSTRETRMLPYLGSQPPWFVFLGHPRDRRDLHSIGGSSLIFDHSEDEDEFEEKLCSLPPTVVGGITFGFAPIRGEMICVMRMPNQILRAREAIREGVRIAAGRGAKVVGLGALTAPATRGGRLLLDTLPPGVTLTNGNAYTAAVARRNVLEAAEYLGLGTDATVAVVGCTGSVGTAASRLLAEDGFELILVGRSERRVQRELADLCDDHTVASGQSELKAAQVILLLTSDSTARLVPEVVQPGAIVIDLTHPRNIDPSEFPAFLEHDVQVAQGGQVVIPDYHNTMELQLAEGRNTIACLAETYLFAKEGITEHSVGNPPIELARELNEIAEFHDVHSARLNLTPR</sequence>
<evidence type="ECO:0000259" key="1">
    <source>
        <dbReference type="Pfam" id="PF01118"/>
    </source>
</evidence>
<dbReference type="GO" id="GO:0016620">
    <property type="term" value="F:oxidoreductase activity, acting on the aldehyde or oxo group of donors, NAD or NADP as acceptor"/>
    <property type="evidence" value="ECO:0007669"/>
    <property type="project" value="InterPro"/>
</dbReference>
<dbReference type="GO" id="GO:0051287">
    <property type="term" value="F:NAD binding"/>
    <property type="evidence" value="ECO:0007669"/>
    <property type="project" value="InterPro"/>
</dbReference>
<dbReference type="EMBL" id="SMKY01000001">
    <property type="protein sequence ID" value="TDD92913.1"/>
    <property type="molecule type" value="Genomic_DNA"/>
</dbReference>
<dbReference type="Pfam" id="PF01118">
    <property type="entry name" value="Semialdhyde_dh"/>
    <property type="match status" value="1"/>
</dbReference>
<gene>
    <name evidence="2" type="ORF">E1293_00100</name>
</gene>
<dbReference type="Gene3D" id="3.40.50.720">
    <property type="entry name" value="NAD(P)-binding Rossmann-like Domain"/>
    <property type="match status" value="1"/>
</dbReference>
<dbReference type="InterPro" id="IPR000534">
    <property type="entry name" value="Semialdehyde_DH_NAD-bd"/>
</dbReference>
<reference evidence="2 3" key="1">
    <citation type="submission" date="2019-03" db="EMBL/GenBank/DDBJ databases">
        <title>Draft genome sequences of novel Actinobacteria.</title>
        <authorList>
            <person name="Sahin N."/>
            <person name="Ay H."/>
            <person name="Saygin H."/>
        </authorList>
    </citation>
    <scope>NUCLEOTIDE SEQUENCE [LARGE SCALE GENOMIC DNA]</scope>
    <source>
        <strain evidence="2 3">DSM 45941</strain>
    </source>
</reference>
<dbReference type="SUPFAM" id="SSF51735">
    <property type="entry name" value="NAD(P)-binding Rossmann-fold domains"/>
    <property type="match status" value="1"/>
</dbReference>
<name>A0A4R5C4B5_9ACTN</name>
<proteinExistence type="predicted"/>
<dbReference type="OrthoDB" id="9801052at2"/>
<comment type="caution">
    <text evidence="2">The sequence shown here is derived from an EMBL/GenBank/DDBJ whole genome shotgun (WGS) entry which is preliminary data.</text>
</comment>
<dbReference type="AlphaFoldDB" id="A0A4R5C4B5"/>
<feature type="domain" description="Semialdehyde dehydrogenase NAD-binding" evidence="1">
    <location>
        <begin position="185"/>
        <end position="276"/>
    </location>
</feature>